<dbReference type="Gene3D" id="1.10.510.10">
    <property type="entry name" value="Transferase(Phosphotransferase) domain 1"/>
    <property type="match status" value="1"/>
</dbReference>
<keyword evidence="9" id="KW-1185">Reference proteome</keyword>
<dbReference type="Pfam" id="PF16417">
    <property type="entry name" value="CNOT1_TTP_bind"/>
    <property type="match status" value="1"/>
</dbReference>
<dbReference type="Pfam" id="PF07714">
    <property type="entry name" value="PK_Tyr_Ser-Thr"/>
    <property type="match status" value="1"/>
</dbReference>
<protein>
    <recommendedName>
        <fullName evidence="7">Protein kinase domain-containing protein</fullName>
    </recommendedName>
</protein>
<dbReference type="PANTHER" id="PTHR27003:SF481">
    <property type="entry name" value="CONCANAVALIN A-LIKE LECTIN_GLUCANASE DOMAIN-CONTAINING PROTEIN-RELATED"/>
    <property type="match status" value="1"/>
</dbReference>
<accession>A0A9R1VEU2</accession>
<dbReference type="OrthoDB" id="1929077at2759"/>
<keyword evidence="4" id="KW-0418">Kinase</keyword>
<dbReference type="InterPro" id="IPR001245">
    <property type="entry name" value="Ser-Thr/Tyr_kinase_cat_dom"/>
</dbReference>
<dbReference type="Gene3D" id="3.30.200.20">
    <property type="entry name" value="Phosphorylase Kinase, domain 1"/>
    <property type="match status" value="1"/>
</dbReference>
<keyword evidence="1" id="KW-0723">Serine/threonine-protein kinase</keyword>
<sequence>MMHLSKQFEHLKIKLEMITSVTNNFADDNCIGRGGFGKVYKGKLLHSKGESIVALKRLDPTFGQGNPEFWKEIIMLSLYKHENIVSLLGFCDEDNEKILVYEYASKRSLDLYINDDDLTWIDRLKICIGAARGLAYLHNPGGTQQRALHRDIKSSNILLDDNWNAKISDLGLSKLGPANQQYTFLVSNTVGTIGYCDPVYVETGLLTKESDVYSFGVVLFEVLCGRLCTINKKDIHQPLTGLVRRCYKEKKINEIVFHSIRDGIKPKSLEAFITIAYRCLKRNLEDRPLMTDVVRTLESALDYQVDQLNTLSLKNDGDPGLSTSKPFEDDIEAEVNSYFHQMFSGQLTVDAMIQMLARYKESSEKREQSIFECVIANLFEEYKFFNKYPESQLKPVADLFGLLIKNKLLTHLTLGIALRAVLDALRKPADSKMFSFGTIALEKFLELLVEWPQYCQHILKISHLRDTRLELVTFIEKELDKIS</sequence>
<dbReference type="AlphaFoldDB" id="A0A9R1VEU2"/>
<dbReference type="InterPro" id="IPR000719">
    <property type="entry name" value="Prot_kinase_dom"/>
</dbReference>
<evidence type="ECO:0000256" key="1">
    <source>
        <dbReference type="ARBA" id="ARBA00022527"/>
    </source>
</evidence>
<evidence type="ECO:0000256" key="3">
    <source>
        <dbReference type="ARBA" id="ARBA00022741"/>
    </source>
</evidence>
<reference evidence="8 9" key="1">
    <citation type="journal article" date="2017" name="Nat. Commun.">
        <title>Genome assembly with in vitro proximity ligation data and whole-genome triplication in lettuce.</title>
        <authorList>
            <person name="Reyes-Chin-Wo S."/>
            <person name="Wang Z."/>
            <person name="Yang X."/>
            <person name="Kozik A."/>
            <person name="Arikit S."/>
            <person name="Song C."/>
            <person name="Xia L."/>
            <person name="Froenicke L."/>
            <person name="Lavelle D.O."/>
            <person name="Truco M.J."/>
            <person name="Xia R."/>
            <person name="Zhu S."/>
            <person name="Xu C."/>
            <person name="Xu H."/>
            <person name="Xu X."/>
            <person name="Cox K."/>
            <person name="Korf I."/>
            <person name="Meyers B.C."/>
            <person name="Michelmore R.W."/>
        </authorList>
    </citation>
    <scope>NUCLEOTIDE SEQUENCE [LARGE SCALE GENOMIC DNA]</scope>
    <source>
        <strain evidence="9">cv. Salinas</strain>
        <tissue evidence="8">Seedlings</tissue>
    </source>
</reference>
<keyword evidence="2" id="KW-0808">Transferase</keyword>
<evidence type="ECO:0000313" key="8">
    <source>
        <dbReference type="EMBL" id="KAJ0203984.1"/>
    </source>
</evidence>
<dbReference type="GO" id="GO:0004714">
    <property type="term" value="F:transmembrane receptor protein tyrosine kinase activity"/>
    <property type="evidence" value="ECO:0007669"/>
    <property type="project" value="InterPro"/>
</dbReference>
<dbReference type="FunFam" id="3.30.200.20:FF:000039">
    <property type="entry name" value="receptor-like protein kinase FERONIA"/>
    <property type="match status" value="1"/>
</dbReference>
<dbReference type="GO" id="GO:0005524">
    <property type="term" value="F:ATP binding"/>
    <property type="evidence" value="ECO:0007669"/>
    <property type="project" value="UniProtKB-UniRule"/>
</dbReference>
<gene>
    <name evidence="8" type="ORF">LSAT_V11C500249110</name>
</gene>
<keyword evidence="3 6" id="KW-0547">Nucleotide-binding</keyword>
<dbReference type="SUPFAM" id="SSF56112">
    <property type="entry name" value="Protein kinase-like (PK-like)"/>
    <property type="match status" value="1"/>
</dbReference>
<feature type="domain" description="Protein kinase" evidence="7">
    <location>
        <begin position="25"/>
        <end position="301"/>
    </location>
</feature>
<dbReference type="InterPro" id="IPR032193">
    <property type="entry name" value="CNOT1_TTP_bind"/>
</dbReference>
<keyword evidence="5 6" id="KW-0067">ATP-binding</keyword>
<dbReference type="PROSITE" id="PS00107">
    <property type="entry name" value="PROTEIN_KINASE_ATP"/>
    <property type="match status" value="1"/>
</dbReference>
<feature type="binding site" evidence="6">
    <location>
        <position position="56"/>
    </location>
    <ligand>
        <name>ATP</name>
        <dbReference type="ChEBI" id="CHEBI:30616"/>
    </ligand>
</feature>
<name>A0A9R1VEU2_LACSA</name>
<comment type="caution">
    <text evidence="8">The sequence shown here is derived from an EMBL/GenBank/DDBJ whole genome shotgun (WGS) entry which is preliminary data.</text>
</comment>
<evidence type="ECO:0000256" key="6">
    <source>
        <dbReference type="PROSITE-ProRule" id="PRU10141"/>
    </source>
</evidence>
<dbReference type="PROSITE" id="PS50011">
    <property type="entry name" value="PROTEIN_KINASE_DOM"/>
    <property type="match status" value="1"/>
</dbReference>
<evidence type="ECO:0000313" key="9">
    <source>
        <dbReference type="Proteomes" id="UP000235145"/>
    </source>
</evidence>
<dbReference type="GO" id="GO:0004674">
    <property type="term" value="F:protein serine/threonine kinase activity"/>
    <property type="evidence" value="ECO:0007669"/>
    <property type="project" value="UniProtKB-KW"/>
</dbReference>
<dbReference type="FunFam" id="1.25.40.840:FF:000003">
    <property type="entry name" value="Transcription regulator"/>
    <property type="match status" value="1"/>
</dbReference>
<dbReference type="Gene3D" id="1.25.40.840">
    <property type="entry name" value="CCR4-NOT transcription complex subunit 1 TTP binding domain"/>
    <property type="match status" value="1"/>
</dbReference>
<dbReference type="Proteomes" id="UP000235145">
    <property type="component" value="Unassembled WGS sequence"/>
</dbReference>
<organism evidence="8 9">
    <name type="scientific">Lactuca sativa</name>
    <name type="common">Garden lettuce</name>
    <dbReference type="NCBI Taxonomy" id="4236"/>
    <lineage>
        <taxon>Eukaryota</taxon>
        <taxon>Viridiplantae</taxon>
        <taxon>Streptophyta</taxon>
        <taxon>Embryophyta</taxon>
        <taxon>Tracheophyta</taxon>
        <taxon>Spermatophyta</taxon>
        <taxon>Magnoliopsida</taxon>
        <taxon>eudicotyledons</taxon>
        <taxon>Gunneridae</taxon>
        <taxon>Pentapetalae</taxon>
        <taxon>asterids</taxon>
        <taxon>campanulids</taxon>
        <taxon>Asterales</taxon>
        <taxon>Asteraceae</taxon>
        <taxon>Cichorioideae</taxon>
        <taxon>Cichorieae</taxon>
        <taxon>Lactucinae</taxon>
        <taxon>Lactuca</taxon>
    </lineage>
</organism>
<dbReference type="InterPro" id="IPR045272">
    <property type="entry name" value="ANXUR1/2-like"/>
</dbReference>
<evidence type="ECO:0000256" key="5">
    <source>
        <dbReference type="ARBA" id="ARBA00022840"/>
    </source>
</evidence>
<dbReference type="GO" id="GO:0005886">
    <property type="term" value="C:plasma membrane"/>
    <property type="evidence" value="ECO:0000318"/>
    <property type="project" value="GO_Central"/>
</dbReference>
<dbReference type="EMBL" id="NBSK02000005">
    <property type="protein sequence ID" value="KAJ0203984.1"/>
    <property type="molecule type" value="Genomic_DNA"/>
</dbReference>
<dbReference type="SMART" id="SM00220">
    <property type="entry name" value="S_TKc"/>
    <property type="match status" value="1"/>
</dbReference>
<dbReference type="InterPro" id="IPR011009">
    <property type="entry name" value="Kinase-like_dom_sf"/>
</dbReference>
<proteinExistence type="predicted"/>
<dbReference type="GO" id="GO:0004672">
    <property type="term" value="F:protein kinase activity"/>
    <property type="evidence" value="ECO:0000318"/>
    <property type="project" value="GO_Central"/>
</dbReference>
<dbReference type="PANTHER" id="PTHR27003">
    <property type="entry name" value="OS07G0166700 PROTEIN"/>
    <property type="match status" value="1"/>
</dbReference>
<dbReference type="InterPro" id="IPR017441">
    <property type="entry name" value="Protein_kinase_ATP_BS"/>
</dbReference>
<evidence type="ECO:0000256" key="2">
    <source>
        <dbReference type="ARBA" id="ARBA00022679"/>
    </source>
</evidence>
<evidence type="ECO:0000259" key="7">
    <source>
        <dbReference type="PROSITE" id="PS50011"/>
    </source>
</evidence>
<dbReference type="InterPro" id="IPR038535">
    <property type="entry name" value="CNOT1_TTP_bind_sf"/>
</dbReference>
<evidence type="ECO:0000256" key="4">
    <source>
        <dbReference type="ARBA" id="ARBA00022777"/>
    </source>
</evidence>